<evidence type="ECO:0000259" key="2">
    <source>
        <dbReference type="PROSITE" id="PS50110"/>
    </source>
</evidence>
<feature type="modified residue" description="4-aspartylphosphate" evidence="1">
    <location>
        <position position="51"/>
    </location>
</feature>
<evidence type="ECO:0000313" key="4">
    <source>
        <dbReference type="Proteomes" id="UP000261325"/>
    </source>
</evidence>
<evidence type="ECO:0000313" key="3">
    <source>
        <dbReference type="EMBL" id="HAC28398.1"/>
    </source>
</evidence>
<dbReference type="PANTHER" id="PTHR43228:SF1">
    <property type="entry name" value="TWO-COMPONENT RESPONSE REGULATOR ARR22"/>
    <property type="match status" value="1"/>
</dbReference>
<proteinExistence type="predicted"/>
<accession>A0A3B8WL76</accession>
<evidence type="ECO:0000256" key="1">
    <source>
        <dbReference type="PROSITE-ProRule" id="PRU00169"/>
    </source>
</evidence>
<dbReference type="Pfam" id="PF00072">
    <property type="entry name" value="Response_reg"/>
    <property type="match status" value="1"/>
</dbReference>
<name>A0A3B8WL76_MARNT</name>
<feature type="domain" description="Response regulatory" evidence="2">
    <location>
        <begin position="2"/>
        <end position="84"/>
    </location>
</feature>
<dbReference type="InterPro" id="IPR011006">
    <property type="entry name" value="CheY-like_superfamily"/>
</dbReference>
<dbReference type="Proteomes" id="UP000261325">
    <property type="component" value="Unassembled WGS sequence"/>
</dbReference>
<dbReference type="InterPro" id="IPR001789">
    <property type="entry name" value="Sig_transdc_resp-reg_receiver"/>
</dbReference>
<dbReference type="EMBL" id="DLYI01000147">
    <property type="protein sequence ID" value="HAC28398.1"/>
    <property type="molecule type" value="Genomic_DNA"/>
</dbReference>
<keyword evidence="1" id="KW-0597">Phosphoprotein</keyword>
<comment type="caution">
    <text evidence="3">The sequence shown here is derived from an EMBL/GenBank/DDBJ whole genome shotgun (WGS) entry which is preliminary data.</text>
</comment>
<dbReference type="GO" id="GO:0000160">
    <property type="term" value="P:phosphorelay signal transduction system"/>
    <property type="evidence" value="ECO:0007669"/>
    <property type="project" value="InterPro"/>
</dbReference>
<dbReference type="AlphaFoldDB" id="A0A3B8WL76"/>
<dbReference type="PROSITE" id="PS50110">
    <property type="entry name" value="RESPONSE_REGULATORY"/>
    <property type="match status" value="1"/>
</dbReference>
<dbReference type="InterPro" id="IPR052048">
    <property type="entry name" value="ST_Response_Regulator"/>
</dbReference>
<dbReference type="Gene3D" id="3.40.50.2300">
    <property type="match status" value="1"/>
</dbReference>
<dbReference type="SUPFAM" id="SSF52172">
    <property type="entry name" value="CheY-like"/>
    <property type="match status" value="1"/>
</dbReference>
<feature type="non-terminal residue" evidence="3">
    <location>
        <position position="84"/>
    </location>
</feature>
<reference evidence="3 4" key="1">
    <citation type="journal article" date="2018" name="Nat. Biotechnol.">
        <title>A standardized bacterial taxonomy based on genome phylogeny substantially revises the tree of life.</title>
        <authorList>
            <person name="Parks D.H."/>
            <person name="Chuvochina M."/>
            <person name="Waite D.W."/>
            <person name="Rinke C."/>
            <person name="Skarshewski A."/>
            <person name="Chaumeil P.A."/>
            <person name="Hugenholtz P."/>
        </authorList>
    </citation>
    <scope>NUCLEOTIDE SEQUENCE [LARGE SCALE GENOMIC DNA]</scope>
    <source>
        <strain evidence="3">UBA9049</strain>
    </source>
</reference>
<dbReference type="SMART" id="SM00448">
    <property type="entry name" value="REC"/>
    <property type="match status" value="1"/>
</dbReference>
<sequence>MKVLLAEDSASDRLILARLVSRLGHTVIEAEDGTEAVDLFRETQPDLVLLDALMPRMDGMEAARQIKALAGERLVPLIFLTSLS</sequence>
<organism evidence="3 4">
    <name type="scientific">Marinobacter nauticus</name>
    <name type="common">Marinobacter hydrocarbonoclasticus</name>
    <name type="synonym">Marinobacter aquaeolei</name>
    <dbReference type="NCBI Taxonomy" id="2743"/>
    <lineage>
        <taxon>Bacteria</taxon>
        <taxon>Pseudomonadati</taxon>
        <taxon>Pseudomonadota</taxon>
        <taxon>Gammaproteobacteria</taxon>
        <taxon>Pseudomonadales</taxon>
        <taxon>Marinobacteraceae</taxon>
        <taxon>Marinobacter</taxon>
    </lineage>
</organism>
<protein>
    <submittedName>
        <fullName evidence="3">Fused response regulator/phosphatase</fullName>
    </submittedName>
</protein>
<dbReference type="PANTHER" id="PTHR43228">
    <property type="entry name" value="TWO-COMPONENT RESPONSE REGULATOR"/>
    <property type="match status" value="1"/>
</dbReference>
<gene>
    <name evidence="3" type="ORF">DCF82_11380</name>
</gene>